<gene>
    <name evidence="1" type="ORF">F511_40315</name>
</gene>
<evidence type="ECO:0000313" key="2">
    <source>
        <dbReference type="Proteomes" id="UP000250235"/>
    </source>
</evidence>
<sequence>MPGNTPDNGRTAAAAATMLHAAHGARCARLWRKRLRQSRRTAGCLPPFHRASMREGGAQLSAAMRGQRATKCARLLATANNRSSEGGGLNELLRFFYFKTLLKCFGSQFYANFSANNICAERGRLVSLEDFDGYRTSANTHPHKQHLYGLLDSLTSHADFAADYKYRKDVFELLHKASSLQTQSNDI</sequence>
<keyword evidence="1" id="KW-0808">Transferase</keyword>
<evidence type="ECO:0000313" key="1">
    <source>
        <dbReference type="EMBL" id="KZV21978.1"/>
    </source>
</evidence>
<accession>A0A2Z7AKS9</accession>
<protein>
    <submittedName>
        <fullName evidence="1">Putative leucine-rich repeat receptor-like protein kinase</fullName>
    </submittedName>
</protein>
<dbReference type="Proteomes" id="UP000250235">
    <property type="component" value="Unassembled WGS sequence"/>
</dbReference>
<dbReference type="AlphaFoldDB" id="A0A2Z7AKS9"/>
<name>A0A2Z7AKS9_9LAMI</name>
<dbReference type="EMBL" id="KV014575">
    <property type="protein sequence ID" value="KZV21978.1"/>
    <property type="molecule type" value="Genomic_DNA"/>
</dbReference>
<keyword evidence="1" id="KW-0675">Receptor</keyword>
<keyword evidence="1" id="KW-0418">Kinase</keyword>
<keyword evidence="2" id="KW-1185">Reference proteome</keyword>
<reference evidence="1 2" key="1">
    <citation type="journal article" date="2015" name="Proc. Natl. Acad. Sci. U.S.A.">
        <title>The resurrection genome of Boea hygrometrica: A blueprint for survival of dehydration.</title>
        <authorList>
            <person name="Xiao L."/>
            <person name="Yang G."/>
            <person name="Zhang L."/>
            <person name="Yang X."/>
            <person name="Zhao S."/>
            <person name="Ji Z."/>
            <person name="Zhou Q."/>
            <person name="Hu M."/>
            <person name="Wang Y."/>
            <person name="Chen M."/>
            <person name="Xu Y."/>
            <person name="Jin H."/>
            <person name="Xiao X."/>
            <person name="Hu G."/>
            <person name="Bao F."/>
            <person name="Hu Y."/>
            <person name="Wan P."/>
            <person name="Li L."/>
            <person name="Deng X."/>
            <person name="Kuang T."/>
            <person name="Xiang C."/>
            <person name="Zhu J.K."/>
            <person name="Oliver M.J."/>
            <person name="He Y."/>
        </authorList>
    </citation>
    <scope>NUCLEOTIDE SEQUENCE [LARGE SCALE GENOMIC DNA]</scope>
    <source>
        <strain evidence="2">cv. XS01</strain>
    </source>
</reference>
<organism evidence="1 2">
    <name type="scientific">Dorcoceras hygrometricum</name>
    <dbReference type="NCBI Taxonomy" id="472368"/>
    <lineage>
        <taxon>Eukaryota</taxon>
        <taxon>Viridiplantae</taxon>
        <taxon>Streptophyta</taxon>
        <taxon>Embryophyta</taxon>
        <taxon>Tracheophyta</taxon>
        <taxon>Spermatophyta</taxon>
        <taxon>Magnoliopsida</taxon>
        <taxon>eudicotyledons</taxon>
        <taxon>Gunneridae</taxon>
        <taxon>Pentapetalae</taxon>
        <taxon>asterids</taxon>
        <taxon>lamiids</taxon>
        <taxon>Lamiales</taxon>
        <taxon>Gesneriaceae</taxon>
        <taxon>Didymocarpoideae</taxon>
        <taxon>Trichosporeae</taxon>
        <taxon>Loxocarpinae</taxon>
        <taxon>Dorcoceras</taxon>
    </lineage>
</organism>
<dbReference type="GO" id="GO:0016301">
    <property type="term" value="F:kinase activity"/>
    <property type="evidence" value="ECO:0007669"/>
    <property type="project" value="UniProtKB-KW"/>
</dbReference>
<proteinExistence type="predicted"/>